<evidence type="ECO:0000313" key="1">
    <source>
        <dbReference type="EMBL" id="TKR77002.1"/>
    </source>
</evidence>
<sequence length="162" mass="18035">MLSKSVTDSNFQVQKTRMEFCASAASINVKMSTAARAQKGHRLTVLFLRLLRRSRVRNPSHQVFSLHKTVHSIDRRRPPVTSGQELVFLRLGIIAVVSEEEKAPASRLHWLPTGKRGGGGQRLGVPLGRRRSIYHPKFSGHFGPLGEASTRWNGAAGEFILK</sequence>
<evidence type="ECO:0000313" key="2">
    <source>
        <dbReference type="Proteomes" id="UP000298663"/>
    </source>
</evidence>
<accession>A0A4U5N496</accession>
<keyword evidence="2" id="KW-1185">Reference proteome</keyword>
<gene>
    <name evidence="1" type="ORF">L596_018055</name>
</gene>
<protein>
    <submittedName>
        <fullName evidence="1">Uncharacterized protein</fullName>
    </submittedName>
</protein>
<dbReference type="AlphaFoldDB" id="A0A4U5N496"/>
<organism evidence="1 2">
    <name type="scientific">Steinernema carpocapsae</name>
    <name type="common">Entomopathogenic nematode</name>
    <dbReference type="NCBI Taxonomy" id="34508"/>
    <lineage>
        <taxon>Eukaryota</taxon>
        <taxon>Metazoa</taxon>
        <taxon>Ecdysozoa</taxon>
        <taxon>Nematoda</taxon>
        <taxon>Chromadorea</taxon>
        <taxon>Rhabditida</taxon>
        <taxon>Tylenchina</taxon>
        <taxon>Panagrolaimomorpha</taxon>
        <taxon>Strongyloidoidea</taxon>
        <taxon>Steinernematidae</taxon>
        <taxon>Steinernema</taxon>
    </lineage>
</organism>
<reference evidence="1 2" key="2">
    <citation type="journal article" date="2019" name="G3 (Bethesda)">
        <title>Hybrid Assembly of the Genome of the Entomopathogenic Nematode Steinernema carpocapsae Identifies the X-Chromosome.</title>
        <authorList>
            <person name="Serra L."/>
            <person name="Macchietto M."/>
            <person name="Macias-Munoz A."/>
            <person name="McGill C.J."/>
            <person name="Rodriguez I.M."/>
            <person name="Rodriguez B."/>
            <person name="Murad R."/>
            <person name="Mortazavi A."/>
        </authorList>
    </citation>
    <scope>NUCLEOTIDE SEQUENCE [LARGE SCALE GENOMIC DNA]</scope>
    <source>
        <strain evidence="1 2">ALL</strain>
    </source>
</reference>
<dbReference type="EMBL" id="AZBU02000005">
    <property type="protein sequence ID" value="TKR77002.1"/>
    <property type="molecule type" value="Genomic_DNA"/>
</dbReference>
<dbReference type="Proteomes" id="UP000298663">
    <property type="component" value="Unassembled WGS sequence"/>
</dbReference>
<comment type="caution">
    <text evidence="1">The sequence shown here is derived from an EMBL/GenBank/DDBJ whole genome shotgun (WGS) entry which is preliminary data.</text>
</comment>
<proteinExistence type="predicted"/>
<reference evidence="1 2" key="1">
    <citation type="journal article" date="2015" name="Genome Biol.">
        <title>Comparative genomics of Steinernema reveals deeply conserved gene regulatory networks.</title>
        <authorList>
            <person name="Dillman A.R."/>
            <person name="Macchietto M."/>
            <person name="Porter C.F."/>
            <person name="Rogers A."/>
            <person name="Williams B."/>
            <person name="Antoshechkin I."/>
            <person name="Lee M.M."/>
            <person name="Goodwin Z."/>
            <person name="Lu X."/>
            <person name="Lewis E.E."/>
            <person name="Goodrich-Blair H."/>
            <person name="Stock S.P."/>
            <person name="Adams B.J."/>
            <person name="Sternberg P.W."/>
            <person name="Mortazavi A."/>
        </authorList>
    </citation>
    <scope>NUCLEOTIDE SEQUENCE [LARGE SCALE GENOMIC DNA]</scope>
    <source>
        <strain evidence="1 2">ALL</strain>
    </source>
</reference>
<name>A0A4U5N496_STECR</name>